<dbReference type="AlphaFoldDB" id="A0A9X1P2S2"/>
<comment type="caution">
    <text evidence="8">The sequence shown here is derived from an EMBL/GenBank/DDBJ whole genome shotgun (WGS) entry which is preliminary data.</text>
</comment>
<dbReference type="InterPro" id="IPR012675">
    <property type="entry name" value="Beta-grasp_dom_sf"/>
</dbReference>
<keyword evidence="1" id="KW-0285">Flavoprotein</keyword>
<dbReference type="GO" id="GO:0051537">
    <property type="term" value="F:2 iron, 2 sulfur cluster binding"/>
    <property type="evidence" value="ECO:0007669"/>
    <property type="project" value="InterPro"/>
</dbReference>
<dbReference type="InterPro" id="IPR006058">
    <property type="entry name" value="2Fe2S_fd_BS"/>
</dbReference>
<dbReference type="Gene3D" id="3.30.43.10">
    <property type="entry name" value="Uridine Diphospho-n-acetylenolpyruvylglucosamine Reductase, domain 2"/>
    <property type="match status" value="1"/>
</dbReference>
<gene>
    <name evidence="8" type="primary">xdhA</name>
    <name evidence="8" type="ORF">LZD57_14200</name>
</gene>
<protein>
    <submittedName>
        <fullName evidence="8">Xanthine dehydrogenase small subunit</fullName>
        <ecNumber evidence="8">1.17.1.4</ecNumber>
    </submittedName>
</protein>
<keyword evidence="4 8" id="KW-0560">Oxidoreductase</keyword>
<dbReference type="InterPro" id="IPR036683">
    <property type="entry name" value="CO_DH_flav_C_dom_sf"/>
</dbReference>
<dbReference type="EC" id="1.17.1.4" evidence="8"/>
<evidence type="ECO:0000313" key="8">
    <source>
        <dbReference type="EMBL" id="MCE7029146.1"/>
    </source>
</evidence>
<dbReference type="Pfam" id="PF03450">
    <property type="entry name" value="CO_deh_flav_C"/>
    <property type="match status" value="1"/>
</dbReference>
<reference evidence="8" key="1">
    <citation type="submission" date="2022-01" db="EMBL/GenBank/DDBJ databases">
        <title>Jiella avicenniae sp. nov., a novel endophytic bacterium isolated from bark of Avicennia marina.</title>
        <authorList>
            <person name="Tuo L."/>
        </authorList>
    </citation>
    <scope>NUCLEOTIDE SEQUENCE</scope>
    <source>
        <strain evidence="8">CBK1P-4</strain>
    </source>
</reference>
<dbReference type="SUPFAM" id="SSF47741">
    <property type="entry name" value="CO dehydrogenase ISP C-domain like"/>
    <property type="match status" value="1"/>
</dbReference>
<keyword evidence="2" id="KW-0479">Metal-binding</keyword>
<dbReference type="SUPFAM" id="SSF55447">
    <property type="entry name" value="CO dehydrogenase flavoprotein C-terminal domain-like"/>
    <property type="match status" value="1"/>
</dbReference>
<dbReference type="SMART" id="SM01092">
    <property type="entry name" value="CO_deh_flav_C"/>
    <property type="match status" value="1"/>
</dbReference>
<dbReference type="InterPro" id="IPR036318">
    <property type="entry name" value="FAD-bd_PCMH-like_sf"/>
</dbReference>
<dbReference type="InterPro" id="IPR012175">
    <property type="entry name" value="Xanth_DH_ssu_bac"/>
</dbReference>
<dbReference type="Gene3D" id="3.30.390.50">
    <property type="entry name" value="CO dehydrogenase flavoprotein, C-terminal domain"/>
    <property type="match status" value="1"/>
</dbReference>
<dbReference type="InterPro" id="IPR036884">
    <property type="entry name" value="2Fe-2S-bd_dom_sf"/>
</dbReference>
<proteinExistence type="predicted"/>
<evidence type="ECO:0000256" key="5">
    <source>
        <dbReference type="ARBA" id="ARBA00023004"/>
    </source>
</evidence>
<dbReference type="InterPro" id="IPR016166">
    <property type="entry name" value="FAD-bd_PCMH"/>
</dbReference>
<keyword evidence="3" id="KW-0274">FAD</keyword>
<dbReference type="PIRSF" id="PIRSF036557">
    <property type="entry name" value="XdhA_RC"/>
    <property type="match status" value="1"/>
</dbReference>
<evidence type="ECO:0000259" key="7">
    <source>
        <dbReference type="PROSITE" id="PS51387"/>
    </source>
</evidence>
<dbReference type="RefSeq" id="WP_233720141.1">
    <property type="nucleotide sequence ID" value="NZ_JAJUWU010000014.1"/>
</dbReference>
<sequence length="504" mass="53777">MTQATTPAATPASRPIRFVLNGETREVSGVSPTTTLLDYLRQTERLTGTKEGCAEGDCGACTVLLAEPDGEAGLSRRSVNACIQFLPAMNGRSVETIEHLGRDGPTPLQVAMVENHASQCGFCTPGFVMQLHSAWLTGALTDRQSVKDVISGNLCRCTGYGPIVEAGLELAGEPVPDTGAADAALSMRLAEIEGEGVFAYEFGGHRWFAPTDVDDLADTYAAHPEAILVAGATDVGLWVTKQYRDLPLLIDVSKVRDLMMIEERQDKIYIGASVTHRAARDVLGSVHPDLSEMLRRFAGYQIRNAGTVGGNIANGSPIGDLPPCLIALGARLFLRKGDDLRLLPLEGFFIDYGKQDRAKGEFVAALEVPRLAENQRFFAHKISKRFDSDISAVMAAFCLTFDGDLVSEARLAFGGMAGTPKRAKAAEAALLGRPFDAAAVAEAMAAMAQDFSPLTDMRATSGYRLRTAQNLLKRFQLEQAGAVSGRIAVIGPDALDLETIGGAA</sequence>
<dbReference type="InterPro" id="IPR014307">
    <property type="entry name" value="Xanthine_DH_ssu"/>
</dbReference>
<dbReference type="CDD" id="cd00207">
    <property type="entry name" value="fer2"/>
    <property type="match status" value="1"/>
</dbReference>
<dbReference type="SUPFAM" id="SSF54292">
    <property type="entry name" value="2Fe-2S ferredoxin-like"/>
    <property type="match status" value="1"/>
</dbReference>
<evidence type="ECO:0000313" key="9">
    <source>
        <dbReference type="Proteomes" id="UP001139035"/>
    </source>
</evidence>
<dbReference type="EMBL" id="JAJUWU010000014">
    <property type="protein sequence ID" value="MCE7029146.1"/>
    <property type="molecule type" value="Genomic_DNA"/>
</dbReference>
<dbReference type="SUPFAM" id="SSF56176">
    <property type="entry name" value="FAD-binding/transporter-associated domain-like"/>
    <property type="match status" value="1"/>
</dbReference>
<dbReference type="PROSITE" id="PS51085">
    <property type="entry name" value="2FE2S_FER_2"/>
    <property type="match status" value="1"/>
</dbReference>
<dbReference type="PANTHER" id="PTHR45444">
    <property type="entry name" value="XANTHINE DEHYDROGENASE"/>
    <property type="match status" value="1"/>
</dbReference>
<evidence type="ECO:0000259" key="6">
    <source>
        <dbReference type="PROSITE" id="PS51085"/>
    </source>
</evidence>
<dbReference type="Pfam" id="PF01799">
    <property type="entry name" value="Fer2_2"/>
    <property type="match status" value="1"/>
</dbReference>
<name>A0A9X1P2S2_9HYPH</name>
<dbReference type="InterPro" id="IPR002346">
    <property type="entry name" value="Mopterin_DH_FAD-bd"/>
</dbReference>
<dbReference type="Pfam" id="PF00941">
    <property type="entry name" value="FAD_binding_5"/>
    <property type="match status" value="1"/>
</dbReference>
<dbReference type="Pfam" id="PF00111">
    <property type="entry name" value="Fer2"/>
    <property type="match status" value="1"/>
</dbReference>
<dbReference type="GO" id="GO:0005506">
    <property type="term" value="F:iron ion binding"/>
    <property type="evidence" value="ECO:0007669"/>
    <property type="project" value="InterPro"/>
</dbReference>
<feature type="domain" description="FAD-binding PCMH-type" evidence="7">
    <location>
        <begin position="200"/>
        <end position="373"/>
    </location>
</feature>
<dbReference type="InterPro" id="IPR016208">
    <property type="entry name" value="Ald_Oxase/xanthine_DH-like"/>
</dbReference>
<keyword evidence="9" id="KW-1185">Reference proteome</keyword>
<dbReference type="PANTHER" id="PTHR45444:SF3">
    <property type="entry name" value="XANTHINE DEHYDROGENASE"/>
    <property type="match status" value="1"/>
</dbReference>
<evidence type="ECO:0000256" key="3">
    <source>
        <dbReference type="ARBA" id="ARBA00022827"/>
    </source>
</evidence>
<organism evidence="8 9">
    <name type="scientific">Jiella avicenniae</name>
    <dbReference type="NCBI Taxonomy" id="2907202"/>
    <lineage>
        <taxon>Bacteria</taxon>
        <taxon>Pseudomonadati</taxon>
        <taxon>Pseudomonadota</taxon>
        <taxon>Alphaproteobacteria</taxon>
        <taxon>Hyphomicrobiales</taxon>
        <taxon>Aurantimonadaceae</taxon>
        <taxon>Jiella</taxon>
    </lineage>
</organism>
<dbReference type="InterPro" id="IPR016167">
    <property type="entry name" value="FAD-bd_PCMH_sub1"/>
</dbReference>
<dbReference type="GO" id="GO:0071949">
    <property type="term" value="F:FAD binding"/>
    <property type="evidence" value="ECO:0007669"/>
    <property type="project" value="InterPro"/>
</dbReference>
<dbReference type="GO" id="GO:0004854">
    <property type="term" value="F:xanthine dehydrogenase activity"/>
    <property type="evidence" value="ECO:0007669"/>
    <property type="project" value="UniProtKB-EC"/>
</dbReference>
<feature type="domain" description="2Fe-2S ferredoxin-type" evidence="6">
    <location>
        <begin position="14"/>
        <end position="100"/>
    </location>
</feature>
<dbReference type="PROSITE" id="PS00197">
    <property type="entry name" value="2FE2S_FER_1"/>
    <property type="match status" value="1"/>
</dbReference>
<dbReference type="Proteomes" id="UP001139035">
    <property type="component" value="Unassembled WGS sequence"/>
</dbReference>
<dbReference type="PROSITE" id="PS51387">
    <property type="entry name" value="FAD_PCMH"/>
    <property type="match status" value="1"/>
</dbReference>
<evidence type="ECO:0000256" key="1">
    <source>
        <dbReference type="ARBA" id="ARBA00022630"/>
    </source>
</evidence>
<evidence type="ECO:0000256" key="2">
    <source>
        <dbReference type="ARBA" id="ARBA00022723"/>
    </source>
</evidence>
<dbReference type="Gene3D" id="1.10.150.120">
    <property type="entry name" value="[2Fe-2S]-binding domain"/>
    <property type="match status" value="1"/>
</dbReference>
<accession>A0A9X1P2S2</accession>
<keyword evidence="5" id="KW-0408">Iron</keyword>
<dbReference type="Gene3D" id="3.30.465.10">
    <property type="match status" value="1"/>
</dbReference>
<dbReference type="InterPro" id="IPR016169">
    <property type="entry name" value="FAD-bd_PCMH_sub2"/>
</dbReference>
<dbReference type="NCBIfam" id="TIGR02963">
    <property type="entry name" value="xanthine_xdhA"/>
    <property type="match status" value="1"/>
</dbReference>
<dbReference type="Gene3D" id="3.10.20.30">
    <property type="match status" value="1"/>
</dbReference>
<dbReference type="InterPro" id="IPR002888">
    <property type="entry name" value="2Fe-2S-bd"/>
</dbReference>
<dbReference type="InterPro" id="IPR005107">
    <property type="entry name" value="CO_DH_flav_C"/>
</dbReference>
<dbReference type="InterPro" id="IPR036010">
    <property type="entry name" value="2Fe-2S_ferredoxin-like_sf"/>
</dbReference>
<evidence type="ECO:0000256" key="4">
    <source>
        <dbReference type="ARBA" id="ARBA00023002"/>
    </source>
</evidence>
<dbReference type="InterPro" id="IPR001041">
    <property type="entry name" value="2Fe-2S_ferredoxin-type"/>
</dbReference>